<dbReference type="PANTHER" id="PTHR44019:SF20">
    <property type="entry name" value="WD REPEAT-CONTAINING PROTEIN 55"/>
    <property type="match status" value="1"/>
</dbReference>
<dbReference type="EMBL" id="JALJOQ010000054">
    <property type="protein sequence ID" value="KAK9804016.1"/>
    <property type="molecule type" value="Genomic_DNA"/>
</dbReference>
<dbReference type="InterPro" id="IPR015943">
    <property type="entry name" value="WD40/YVTN_repeat-like_dom_sf"/>
</dbReference>
<dbReference type="SUPFAM" id="SSF50978">
    <property type="entry name" value="WD40 repeat-like"/>
    <property type="match status" value="1"/>
</dbReference>
<dbReference type="InterPro" id="IPR036322">
    <property type="entry name" value="WD40_repeat_dom_sf"/>
</dbReference>
<evidence type="ECO:0000313" key="6">
    <source>
        <dbReference type="Proteomes" id="UP001465755"/>
    </source>
</evidence>
<dbReference type="PANTHER" id="PTHR44019">
    <property type="entry name" value="WD REPEAT-CONTAINING PROTEIN 55"/>
    <property type="match status" value="1"/>
</dbReference>
<reference evidence="5 6" key="1">
    <citation type="journal article" date="2024" name="Nat. Commun.">
        <title>Phylogenomics reveals the evolutionary origins of lichenization in chlorophyte algae.</title>
        <authorList>
            <person name="Puginier C."/>
            <person name="Libourel C."/>
            <person name="Otte J."/>
            <person name="Skaloud P."/>
            <person name="Haon M."/>
            <person name="Grisel S."/>
            <person name="Petersen M."/>
            <person name="Berrin J.G."/>
            <person name="Delaux P.M."/>
            <person name="Dal Grande F."/>
            <person name="Keller J."/>
        </authorList>
    </citation>
    <scope>NUCLEOTIDE SEQUENCE [LARGE SCALE GENOMIC DNA]</scope>
    <source>
        <strain evidence="5 6">SAG 2036</strain>
    </source>
</reference>
<keyword evidence="6" id="KW-1185">Reference proteome</keyword>
<dbReference type="Gene3D" id="2.130.10.10">
    <property type="entry name" value="YVTN repeat-like/Quinoprotein amine dehydrogenase"/>
    <property type="match status" value="2"/>
</dbReference>
<comment type="caution">
    <text evidence="5">The sequence shown here is derived from an EMBL/GenBank/DDBJ whole genome shotgun (WGS) entry which is preliminary data.</text>
</comment>
<comment type="similarity">
    <text evidence="1">Belongs to the WD repeat WDR55 family.</text>
</comment>
<evidence type="ECO:0000256" key="3">
    <source>
        <dbReference type="ARBA" id="ARBA00022737"/>
    </source>
</evidence>
<dbReference type="InterPro" id="IPR050505">
    <property type="entry name" value="WDR55/POC1"/>
</dbReference>
<organism evidence="5 6">
    <name type="scientific">Symbiochloris irregularis</name>
    <dbReference type="NCBI Taxonomy" id="706552"/>
    <lineage>
        <taxon>Eukaryota</taxon>
        <taxon>Viridiplantae</taxon>
        <taxon>Chlorophyta</taxon>
        <taxon>core chlorophytes</taxon>
        <taxon>Trebouxiophyceae</taxon>
        <taxon>Trebouxiales</taxon>
        <taxon>Trebouxiaceae</taxon>
        <taxon>Symbiochloris</taxon>
    </lineage>
</organism>
<name>A0AAW1P5Q7_9CHLO</name>
<protein>
    <recommendedName>
        <fullName evidence="7">WD repeat-containing protein 55</fullName>
    </recommendedName>
</protein>
<evidence type="ECO:0008006" key="7">
    <source>
        <dbReference type="Google" id="ProtNLM"/>
    </source>
</evidence>
<dbReference type="SMART" id="SM00320">
    <property type="entry name" value="WD40"/>
    <property type="match status" value="4"/>
</dbReference>
<feature type="compositionally biased region" description="Basic residues" evidence="4">
    <location>
        <begin position="339"/>
        <end position="348"/>
    </location>
</feature>
<dbReference type="Proteomes" id="UP001465755">
    <property type="component" value="Unassembled WGS sequence"/>
</dbReference>
<keyword evidence="3" id="KW-0677">Repeat</keyword>
<feature type="region of interest" description="Disordered" evidence="4">
    <location>
        <begin position="318"/>
        <end position="366"/>
    </location>
</feature>
<proteinExistence type="inferred from homology"/>
<dbReference type="Pfam" id="PF24796">
    <property type="entry name" value="WDR55"/>
    <property type="match status" value="1"/>
</dbReference>
<feature type="compositionally biased region" description="Acidic residues" evidence="4">
    <location>
        <begin position="322"/>
        <end position="334"/>
    </location>
</feature>
<dbReference type="InterPro" id="IPR001680">
    <property type="entry name" value="WD40_rpt"/>
</dbReference>
<keyword evidence="2" id="KW-0853">WD repeat</keyword>
<evidence type="ECO:0000256" key="2">
    <source>
        <dbReference type="ARBA" id="ARBA00022574"/>
    </source>
</evidence>
<evidence type="ECO:0000313" key="5">
    <source>
        <dbReference type="EMBL" id="KAK9804016.1"/>
    </source>
</evidence>
<accession>A0AAW1P5Q7</accession>
<gene>
    <name evidence="5" type="ORF">WJX73_001515</name>
</gene>
<dbReference type="AlphaFoldDB" id="A0AAW1P5Q7"/>
<evidence type="ECO:0000256" key="1">
    <source>
        <dbReference type="ARBA" id="ARBA00007625"/>
    </source>
</evidence>
<evidence type="ECO:0000256" key="4">
    <source>
        <dbReference type="SAM" id="MobiDB-lite"/>
    </source>
</evidence>
<sequence>MPAASDPAQSDAITLPLPSQPMDCACHPTRASAFAVALISGRILAYNTHPSASTAWRPSLSIKAHKDSCRSTCFTSDGRLLLTASVDRSALAIDFETGKPAARLRGAHAAALSRVIGLPEATGFCTAADSGELKLWDTRQQLAVACHQAHTDFVTDVAVEAGKQCMLSVGADGCLSVLDLRANKVLAKSDGDPDDELLSVATVKNGALVACGAQSGGIDLFQWGQFEARMERITGCPASVDALASYDSDTLIAGCEDGLLRLLNVQPNKAFGVVPRDSTAKDPSAVERIALSCDKRHLVCVAHENAVQLCDLSFLRDQGPGSDDEEAQQEAEQTDPERRIRKKARKKSSGSMKDNAKASNMFADLL</sequence>